<dbReference type="InterPro" id="IPR007361">
    <property type="entry name" value="DUF427"/>
</dbReference>
<gene>
    <name evidence="2" type="ORF">E1218_30175</name>
</gene>
<dbReference type="RefSeq" id="WP_132326391.1">
    <property type="nucleotide sequence ID" value="NZ_SMKR01000181.1"/>
</dbReference>
<organism evidence="2 3">
    <name type="scientific">Kribbella turkmenica</name>
    <dbReference type="NCBI Taxonomy" id="2530375"/>
    <lineage>
        <taxon>Bacteria</taxon>
        <taxon>Bacillati</taxon>
        <taxon>Actinomycetota</taxon>
        <taxon>Actinomycetes</taxon>
        <taxon>Propionibacteriales</taxon>
        <taxon>Kribbellaceae</taxon>
        <taxon>Kribbella</taxon>
    </lineage>
</organism>
<dbReference type="Gene3D" id="2.170.150.40">
    <property type="entry name" value="Domain of unknown function (DUF427)"/>
    <property type="match status" value="1"/>
</dbReference>
<sequence length="72" mass="7613">MKAVVGETVVAEAGSDAVVGIEGNDYFPPDSVAAGVLRTSATPYCCQWQGMLARWILSGCRRGSWLPLLGRA</sequence>
<proteinExistence type="predicted"/>
<name>A0A4R4WPI2_9ACTN</name>
<protein>
    <submittedName>
        <fullName evidence="2">DUF427 domain-containing protein</fullName>
    </submittedName>
</protein>
<evidence type="ECO:0000313" key="2">
    <source>
        <dbReference type="EMBL" id="TDD16220.1"/>
    </source>
</evidence>
<comment type="caution">
    <text evidence="2">The sequence shown here is derived from an EMBL/GenBank/DDBJ whole genome shotgun (WGS) entry which is preliminary data.</text>
</comment>
<evidence type="ECO:0000259" key="1">
    <source>
        <dbReference type="Pfam" id="PF04248"/>
    </source>
</evidence>
<dbReference type="Proteomes" id="UP000295172">
    <property type="component" value="Unassembled WGS sequence"/>
</dbReference>
<keyword evidence="3" id="KW-1185">Reference proteome</keyword>
<accession>A0A4R4WPI2</accession>
<evidence type="ECO:0000313" key="3">
    <source>
        <dbReference type="Proteomes" id="UP000295172"/>
    </source>
</evidence>
<dbReference type="OrthoDB" id="9815163at2"/>
<dbReference type="Pfam" id="PF04248">
    <property type="entry name" value="NTP_transf_9"/>
    <property type="match status" value="1"/>
</dbReference>
<dbReference type="EMBL" id="SMKR01000181">
    <property type="protein sequence ID" value="TDD16220.1"/>
    <property type="molecule type" value="Genomic_DNA"/>
</dbReference>
<dbReference type="AlphaFoldDB" id="A0A4R4WPI2"/>
<feature type="domain" description="DUF427" evidence="1">
    <location>
        <begin position="1"/>
        <end position="55"/>
    </location>
</feature>
<dbReference type="InterPro" id="IPR038694">
    <property type="entry name" value="DUF427_sf"/>
</dbReference>
<reference evidence="2 3" key="1">
    <citation type="submission" date="2019-02" db="EMBL/GenBank/DDBJ databases">
        <title>Draft genome sequences of novel Actinobacteria.</title>
        <authorList>
            <person name="Sahin N."/>
            <person name="Ay H."/>
            <person name="Saygin H."/>
        </authorList>
    </citation>
    <scope>NUCLEOTIDE SEQUENCE [LARGE SCALE GENOMIC DNA]</scope>
    <source>
        <strain evidence="2 3">16K104</strain>
    </source>
</reference>